<feature type="compositionally biased region" description="Polar residues" evidence="1">
    <location>
        <begin position="377"/>
        <end position="391"/>
    </location>
</feature>
<protein>
    <submittedName>
        <fullName evidence="2">Uncharacterized protein</fullName>
    </submittedName>
</protein>
<evidence type="ECO:0000313" key="2">
    <source>
        <dbReference type="EMBL" id="KAH6836443.1"/>
    </source>
</evidence>
<accession>A0AAD4JMC7</accession>
<proteinExistence type="predicted"/>
<dbReference type="Proteomes" id="UP001190926">
    <property type="component" value="Unassembled WGS sequence"/>
</dbReference>
<name>A0AAD4JMC7_PERFH</name>
<sequence>MNCRRAARSTGAPTPSFEAFQSKLSRVVCRHEQLKVSFDELRSQIGTGLVEAEDVFVSLAAQLMKLVGLKTAEMAEERRFSTIVTSFDCSQSQPEVDYMKKAIKAGNELMERQKLQLVQLITLLKNIEAQVNSSQKSIFQDLANHQACIRKLFLKASSYVSSVHQSGRSNDLSRTMLLILKATFDQVGAAFGSVEVGIDDLIKELSDKMCNPMVQYANGLKVEIQRGTSSCLLEVVKEMHEAMQARRYELDEARNQTWLAEQSRIEAVSRLMKSEETAKKLTISLGLLTEDTVGLYEKEKSSRVGQDQAKDDGLMWELLRQKRKSLSDSPLGPNELLGIGTSSKKLPSKRVIPLLTHRPPKRSQLKGLDLESSSINSRMLLGSSPSTTTQKVLCGKRITP</sequence>
<keyword evidence="3" id="KW-1185">Reference proteome</keyword>
<feature type="region of interest" description="Disordered" evidence="1">
    <location>
        <begin position="377"/>
        <end position="400"/>
    </location>
</feature>
<dbReference type="EMBL" id="SDAM02000020">
    <property type="protein sequence ID" value="KAH6836443.1"/>
    <property type="molecule type" value="Genomic_DNA"/>
</dbReference>
<evidence type="ECO:0000256" key="1">
    <source>
        <dbReference type="SAM" id="MobiDB-lite"/>
    </source>
</evidence>
<evidence type="ECO:0000313" key="3">
    <source>
        <dbReference type="Proteomes" id="UP001190926"/>
    </source>
</evidence>
<reference evidence="2 3" key="1">
    <citation type="journal article" date="2021" name="Nat. Commun.">
        <title>Incipient diploidization of the medicinal plant Perilla within 10,000 years.</title>
        <authorList>
            <person name="Zhang Y."/>
            <person name="Shen Q."/>
            <person name="Leng L."/>
            <person name="Zhang D."/>
            <person name="Chen S."/>
            <person name="Shi Y."/>
            <person name="Ning Z."/>
            <person name="Chen S."/>
        </authorList>
    </citation>
    <scope>NUCLEOTIDE SEQUENCE [LARGE SCALE GENOMIC DNA]</scope>
    <source>
        <strain evidence="3">cv. PC099</strain>
    </source>
</reference>
<organism evidence="2 3">
    <name type="scientific">Perilla frutescens var. hirtella</name>
    <name type="common">Perilla citriodora</name>
    <name type="synonym">Perilla setoyensis</name>
    <dbReference type="NCBI Taxonomy" id="608512"/>
    <lineage>
        <taxon>Eukaryota</taxon>
        <taxon>Viridiplantae</taxon>
        <taxon>Streptophyta</taxon>
        <taxon>Embryophyta</taxon>
        <taxon>Tracheophyta</taxon>
        <taxon>Spermatophyta</taxon>
        <taxon>Magnoliopsida</taxon>
        <taxon>eudicotyledons</taxon>
        <taxon>Gunneridae</taxon>
        <taxon>Pentapetalae</taxon>
        <taxon>asterids</taxon>
        <taxon>lamiids</taxon>
        <taxon>Lamiales</taxon>
        <taxon>Lamiaceae</taxon>
        <taxon>Nepetoideae</taxon>
        <taxon>Elsholtzieae</taxon>
        <taxon>Perilla</taxon>
    </lineage>
</organism>
<dbReference type="AlphaFoldDB" id="A0AAD4JMC7"/>
<gene>
    <name evidence="2" type="ORF">C2S53_016502</name>
</gene>
<comment type="caution">
    <text evidence="2">The sequence shown here is derived from an EMBL/GenBank/DDBJ whole genome shotgun (WGS) entry which is preliminary data.</text>
</comment>